<dbReference type="SMART" id="SM00401">
    <property type="entry name" value="ZnF_GATA"/>
    <property type="match status" value="1"/>
</dbReference>
<sequence length="348" mass="38350">MPSMPTSPDWSARPVQPDPCPAAPSQTAPPPPLPPTRLTACQLALTTLVTRLTSTATDPREGQYLMGLDPSGYERPSPGLPSNSNKGEFNTQFQSPFPSSHSNLSDDLAFQGQGGERATLQPFFAAGGASIHSSRRPQRLRSPSFFPARAPRARPPVAAASRGASTPPKPAPRSRNKSQQQSRCFCYRRRREAGQDQLQRRQEQPTQLDQRDVQALQAAYLRCRRPERGRGRSAWPGEARKRDPQARAHQDVGLVSDGRANGQTQETPLWRRNANGRPLCNACGLFFNLQGTPRPAAFSTGFIKRRNRGKNMDKPTASVSTLSKLSPPNSPQKAVFALNRASPFWWRL</sequence>
<dbReference type="AlphaFoldDB" id="A0A180FZG8"/>
<name>A0A180FZG8_PUCT1</name>
<feature type="region of interest" description="Disordered" evidence="7">
    <location>
        <begin position="220"/>
        <end position="250"/>
    </location>
</feature>
<dbReference type="Pfam" id="PF00320">
    <property type="entry name" value="GATA"/>
    <property type="match status" value="1"/>
</dbReference>
<feature type="compositionally biased region" description="Pro residues" evidence="7">
    <location>
        <begin position="16"/>
        <end position="35"/>
    </location>
</feature>
<reference evidence="9" key="1">
    <citation type="submission" date="2009-11" db="EMBL/GenBank/DDBJ databases">
        <authorList>
            <consortium name="The Broad Institute Genome Sequencing Platform"/>
            <person name="Ward D."/>
            <person name="Feldgarden M."/>
            <person name="Earl A."/>
            <person name="Young S.K."/>
            <person name="Zeng Q."/>
            <person name="Koehrsen M."/>
            <person name="Alvarado L."/>
            <person name="Berlin A."/>
            <person name="Bochicchio J."/>
            <person name="Borenstein D."/>
            <person name="Chapman S.B."/>
            <person name="Chen Z."/>
            <person name="Engels R."/>
            <person name="Freedman E."/>
            <person name="Gellesch M."/>
            <person name="Goldberg J."/>
            <person name="Griggs A."/>
            <person name="Gujja S."/>
            <person name="Heilman E."/>
            <person name="Heiman D."/>
            <person name="Hepburn T."/>
            <person name="Howarth C."/>
            <person name="Jen D."/>
            <person name="Larson L."/>
            <person name="Lewis B."/>
            <person name="Mehta T."/>
            <person name="Park D."/>
            <person name="Pearson M."/>
            <person name="Roberts A."/>
            <person name="Saif S."/>
            <person name="Shea T."/>
            <person name="Shenoy N."/>
            <person name="Sisk P."/>
            <person name="Stolte C."/>
            <person name="Sykes S."/>
            <person name="Thomson T."/>
            <person name="Walk T."/>
            <person name="White J."/>
            <person name="Yandava C."/>
            <person name="Izard J."/>
            <person name="Baranova O.V."/>
            <person name="Blanton J.M."/>
            <person name="Tanner A.C."/>
            <person name="Dewhirst F.E."/>
            <person name="Haas B."/>
            <person name="Nusbaum C."/>
            <person name="Birren B."/>
        </authorList>
    </citation>
    <scope>NUCLEOTIDE SEQUENCE [LARGE SCALE GENOMIC DNA]</scope>
    <source>
        <strain evidence="9">1-1 BBBD Race 1</strain>
    </source>
</reference>
<evidence type="ECO:0000256" key="3">
    <source>
        <dbReference type="ARBA" id="ARBA00022771"/>
    </source>
</evidence>
<keyword evidence="2" id="KW-0479">Metal-binding</keyword>
<evidence type="ECO:0000313" key="11">
    <source>
        <dbReference type="Proteomes" id="UP000005240"/>
    </source>
</evidence>
<reference evidence="10" key="4">
    <citation type="submission" date="2025-05" db="UniProtKB">
        <authorList>
            <consortium name="EnsemblFungi"/>
        </authorList>
    </citation>
    <scope>IDENTIFICATION</scope>
    <source>
        <strain evidence="10">isolate 1-1 / race 1 (BBBD)</strain>
    </source>
</reference>
<evidence type="ECO:0000259" key="8">
    <source>
        <dbReference type="PROSITE" id="PS50114"/>
    </source>
</evidence>
<dbReference type="GO" id="GO:0000978">
    <property type="term" value="F:RNA polymerase II cis-regulatory region sequence-specific DNA binding"/>
    <property type="evidence" value="ECO:0007669"/>
    <property type="project" value="TreeGrafter"/>
</dbReference>
<dbReference type="GO" id="GO:0008270">
    <property type="term" value="F:zinc ion binding"/>
    <property type="evidence" value="ECO:0007669"/>
    <property type="project" value="UniProtKB-KW"/>
</dbReference>
<reference evidence="9" key="2">
    <citation type="submission" date="2016-05" db="EMBL/GenBank/DDBJ databases">
        <title>Comparative analysis highlights variable genome content of wheat rusts and divergence of the mating loci.</title>
        <authorList>
            <person name="Cuomo C.A."/>
            <person name="Bakkeren G."/>
            <person name="Szabo L."/>
            <person name="Khalil H."/>
            <person name="Joly D."/>
            <person name="Goldberg J."/>
            <person name="Young S."/>
            <person name="Zeng Q."/>
            <person name="Fellers J."/>
        </authorList>
    </citation>
    <scope>NUCLEOTIDE SEQUENCE [LARGE SCALE GENOMIC DNA]</scope>
    <source>
        <strain evidence="9">1-1 BBBD Race 1</strain>
    </source>
</reference>
<dbReference type="GO" id="GO:0000122">
    <property type="term" value="P:negative regulation of transcription by RNA polymerase II"/>
    <property type="evidence" value="ECO:0007669"/>
    <property type="project" value="TreeGrafter"/>
</dbReference>
<protein>
    <submittedName>
        <fullName evidence="10">GATA-type domain-containing protein</fullName>
    </submittedName>
</protein>
<dbReference type="EnsemblFungi" id="PTTG_30260-t43_1">
    <property type="protein sequence ID" value="PTTG_30260-t43_1-p1"/>
    <property type="gene ID" value="PTTG_30260"/>
</dbReference>
<dbReference type="SUPFAM" id="SSF57716">
    <property type="entry name" value="Glucocorticoid receptor-like (DNA-binding domain)"/>
    <property type="match status" value="1"/>
</dbReference>
<feature type="region of interest" description="Disordered" evidence="7">
    <location>
        <begin position="51"/>
        <end position="183"/>
    </location>
</feature>
<keyword evidence="4" id="KW-0862">Zinc</keyword>
<feature type="region of interest" description="Disordered" evidence="7">
    <location>
        <begin position="1"/>
        <end position="38"/>
    </location>
</feature>
<dbReference type="VEuPathDB" id="FungiDB:PTTG_30260"/>
<dbReference type="OrthoDB" id="2507500at2759"/>
<feature type="domain" description="GATA-type" evidence="8">
    <location>
        <begin position="260"/>
        <end position="306"/>
    </location>
</feature>
<dbReference type="InterPro" id="IPR039355">
    <property type="entry name" value="Transcription_factor_GATA"/>
</dbReference>
<dbReference type="GO" id="GO:0045944">
    <property type="term" value="P:positive regulation of transcription by RNA polymerase II"/>
    <property type="evidence" value="ECO:0007669"/>
    <property type="project" value="TreeGrafter"/>
</dbReference>
<feature type="region of interest" description="Disordered" evidence="7">
    <location>
        <begin position="307"/>
        <end position="331"/>
    </location>
</feature>
<dbReference type="Gene3D" id="3.30.50.10">
    <property type="entry name" value="Erythroid Transcription Factor GATA-1, subunit A"/>
    <property type="match status" value="1"/>
</dbReference>
<evidence type="ECO:0000256" key="6">
    <source>
        <dbReference type="PROSITE-ProRule" id="PRU00094"/>
    </source>
</evidence>
<dbReference type="GO" id="GO:0000981">
    <property type="term" value="F:DNA-binding transcription factor activity, RNA polymerase II-specific"/>
    <property type="evidence" value="ECO:0007669"/>
    <property type="project" value="TreeGrafter"/>
</dbReference>
<keyword evidence="5" id="KW-0539">Nucleus</keyword>
<dbReference type="PANTHER" id="PTHR10071">
    <property type="entry name" value="TRANSCRIPTION FACTOR GATA FAMILY MEMBER"/>
    <property type="match status" value="1"/>
</dbReference>
<evidence type="ECO:0000313" key="10">
    <source>
        <dbReference type="EnsemblFungi" id="PTTG_30260-t43_1-p1"/>
    </source>
</evidence>
<reference evidence="10 11" key="3">
    <citation type="journal article" date="2017" name="G3 (Bethesda)">
        <title>Comparative analysis highlights variable genome content of wheat rusts and divergence of the mating loci.</title>
        <authorList>
            <person name="Cuomo C.A."/>
            <person name="Bakkeren G."/>
            <person name="Khalil H.B."/>
            <person name="Panwar V."/>
            <person name="Joly D."/>
            <person name="Linning R."/>
            <person name="Sakthikumar S."/>
            <person name="Song X."/>
            <person name="Adiconis X."/>
            <person name="Fan L."/>
            <person name="Goldberg J.M."/>
            <person name="Levin J.Z."/>
            <person name="Young S."/>
            <person name="Zeng Q."/>
            <person name="Anikster Y."/>
            <person name="Bruce M."/>
            <person name="Wang M."/>
            <person name="Yin C."/>
            <person name="McCallum B."/>
            <person name="Szabo L.J."/>
            <person name="Hulbert S."/>
            <person name="Chen X."/>
            <person name="Fellers J.P."/>
        </authorList>
    </citation>
    <scope>NUCLEOTIDE SEQUENCE</scope>
    <source>
        <strain evidence="11">Isolate 1-1 / race 1 (BBBD)</strain>
        <strain evidence="10">isolate 1-1 / race 1 (BBBD)</strain>
    </source>
</reference>
<keyword evidence="11" id="KW-1185">Reference proteome</keyword>
<feature type="compositionally biased region" description="Low complexity" evidence="7">
    <location>
        <begin position="140"/>
        <end position="165"/>
    </location>
</feature>
<dbReference type="CDD" id="cd00202">
    <property type="entry name" value="ZnF_GATA"/>
    <property type="match status" value="1"/>
</dbReference>
<comment type="subcellular location">
    <subcellularLocation>
        <location evidence="1">Nucleus</location>
    </subcellularLocation>
</comment>
<dbReference type="InterPro" id="IPR000679">
    <property type="entry name" value="Znf_GATA"/>
</dbReference>
<evidence type="ECO:0000256" key="7">
    <source>
        <dbReference type="SAM" id="MobiDB-lite"/>
    </source>
</evidence>
<dbReference type="EMBL" id="ADAS02002586">
    <property type="protein sequence ID" value="OAV85801.1"/>
    <property type="molecule type" value="Genomic_DNA"/>
</dbReference>
<feature type="compositionally biased region" description="Polar residues" evidence="7">
    <location>
        <begin position="317"/>
        <end position="327"/>
    </location>
</feature>
<organism evidence="9">
    <name type="scientific">Puccinia triticina (isolate 1-1 / race 1 (BBBD))</name>
    <name type="common">Brown leaf rust fungus</name>
    <dbReference type="NCBI Taxonomy" id="630390"/>
    <lineage>
        <taxon>Eukaryota</taxon>
        <taxon>Fungi</taxon>
        <taxon>Dikarya</taxon>
        <taxon>Basidiomycota</taxon>
        <taxon>Pucciniomycotina</taxon>
        <taxon>Pucciniomycetes</taxon>
        <taxon>Pucciniales</taxon>
        <taxon>Pucciniaceae</taxon>
        <taxon>Puccinia</taxon>
    </lineage>
</organism>
<evidence type="ECO:0000256" key="1">
    <source>
        <dbReference type="ARBA" id="ARBA00004123"/>
    </source>
</evidence>
<keyword evidence="3 6" id="KW-0863">Zinc-finger</keyword>
<gene>
    <name evidence="9" type="ORF">PTTG_30260</name>
</gene>
<evidence type="ECO:0000256" key="2">
    <source>
        <dbReference type="ARBA" id="ARBA00022723"/>
    </source>
</evidence>
<evidence type="ECO:0000313" key="9">
    <source>
        <dbReference type="EMBL" id="OAV85801.1"/>
    </source>
</evidence>
<dbReference type="InterPro" id="IPR013088">
    <property type="entry name" value="Znf_NHR/GATA"/>
</dbReference>
<evidence type="ECO:0000256" key="4">
    <source>
        <dbReference type="ARBA" id="ARBA00022833"/>
    </source>
</evidence>
<dbReference type="PANTHER" id="PTHR10071:SF281">
    <property type="entry name" value="BOX A-BINDING FACTOR-RELATED"/>
    <property type="match status" value="1"/>
</dbReference>
<dbReference type="GO" id="GO:0005634">
    <property type="term" value="C:nucleus"/>
    <property type="evidence" value="ECO:0007669"/>
    <property type="project" value="UniProtKB-SubCell"/>
</dbReference>
<proteinExistence type="predicted"/>
<evidence type="ECO:0000256" key="5">
    <source>
        <dbReference type="ARBA" id="ARBA00023242"/>
    </source>
</evidence>
<dbReference type="Proteomes" id="UP000005240">
    <property type="component" value="Unassembled WGS sequence"/>
</dbReference>
<dbReference type="PROSITE" id="PS50114">
    <property type="entry name" value="GATA_ZN_FINGER_2"/>
    <property type="match status" value="1"/>
</dbReference>
<feature type="compositionally biased region" description="Polar residues" evidence="7">
    <location>
        <begin position="80"/>
        <end position="105"/>
    </location>
</feature>
<dbReference type="STRING" id="630390.A0A180FZG8"/>
<accession>A0A180FZG8</accession>
<feature type="compositionally biased region" description="Basic and acidic residues" evidence="7">
    <location>
        <begin position="238"/>
        <end position="250"/>
    </location>
</feature>